<reference evidence="1" key="1">
    <citation type="submission" date="2019-04" db="EMBL/GenBank/DDBJ databases">
        <title>Microbes associate with the intestines of laboratory mice.</title>
        <authorList>
            <person name="Navarre W."/>
            <person name="Wong E."/>
            <person name="Huang K."/>
            <person name="Tropini C."/>
            <person name="Ng K."/>
            <person name="Yu B."/>
        </authorList>
    </citation>
    <scope>NUCLEOTIDE SEQUENCE</scope>
    <source>
        <strain evidence="1">NM01_1-7b</strain>
    </source>
</reference>
<gene>
    <name evidence="1" type="ORF">E5329_22940</name>
</gene>
<protein>
    <submittedName>
        <fullName evidence="1">Phage head morphogenesis protein</fullName>
    </submittedName>
</protein>
<comment type="caution">
    <text evidence="1">The sequence shown here is derived from an EMBL/GenBank/DDBJ whole genome shotgun (WGS) entry which is preliminary data.</text>
</comment>
<sequence>MDVLYGLAKDFVFREAVAFLKGKRALTSEEYRLLDGESRAKAFTVSGYTSLGVLQEFLDCLTKAAEEGTTKEQFREDMNRFLEEHGYEGINPWKSDNIFRTNMQTALNAGHYKSMTDETTMKMRPYWRYRTAGDGHVRESHAVMEGRVYRADDPIWDIWYPPNGFRCRCMVVSLTKKQVERMGLHVETDAPFDIDYSTGEILPKFPDKGFSNNPAKSVWKPDMTGISPELRKLFRERKQPEGGEAD</sequence>
<accession>A0AC61RRH5</accession>
<proteinExistence type="predicted"/>
<dbReference type="Proteomes" id="UP000304953">
    <property type="component" value="Unassembled WGS sequence"/>
</dbReference>
<dbReference type="EMBL" id="SRYA01000072">
    <property type="protein sequence ID" value="TGY91054.1"/>
    <property type="molecule type" value="Genomic_DNA"/>
</dbReference>
<keyword evidence="2" id="KW-1185">Reference proteome</keyword>
<name>A0AC61RRH5_9FIRM</name>
<evidence type="ECO:0000313" key="1">
    <source>
        <dbReference type="EMBL" id="TGY91054.1"/>
    </source>
</evidence>
<organism evidence="1 2">
    <name type="scientific">Petralouisia muris</name>
    <dbReference type="NCBI Taxonomy" id="3032872"/>
    <lineage>
        <taxon>Bacteria</taxon>
        <taxon>Bacillati</taxon>
        <taxon>Bacillota</taxon>
        <taxon>Clostridia</taxon>
        <taxon>Lachnospirales</taxon>
        <taxon>Lachnospiraceae</taxon>
        <taxon>Petralouisia</taxon>
    </lineage>
</organism>
<evidence type="ECO:0000313" key="2">
    <source>
        <dbReference type="Proteomes" id="UP000304953"/>
    </source>
</evidence>